<sequence>MIKIITNYEFTIAYTLPKRYRFVISKKYNYLFLEISSYCSNQMVNFSYYILQCLSCIYTGIC</sequence>
<evidence type="ECO:0000313" key="2">
    <source>
        <dbReference type="Proteomes" id="UP000279833"/>
    </source>
</evidence>
<keyword evidence="2" id="KW-1185">Reference proteome</keyword>
<dbReference type="WBParaSite" id="SCUD_0000023201-mRNA-1">
    <property type="protein sequence ID" value="SCUD_0000023201-mRNA-1"/>
    <property type="gene ID" value="SCUD_0000023201"/>
</dbReference>
<evidence type="ECO:0000313" key="1">
    <source>
        <dbReference type="EMBL" id="VDO60320.1"/>
    </source>
</evidence>
<dbReference type="AlphaFoldDB" id="A0A183JC26"/>
<reference evidence="1 2" key="2">
    <citation type="submission" date="2018-11" db="EMBL/GenBank/DDBJ databases">
        <authorList>
            <consortium name="Pathogen Informatics"/>
        </authorList>
    </citation>
    <scope>NUCLEOTIDE SEQUENCE [LARGE SCALE GENOMIC DNA]</scope>
    <source>
        <strain evidence="1">Dakar</strain>
        <strain evidence="2">Dakar, Senegal</strain>
    </source>
</reference>
<reference evidence="3" key="1">
    <citation type="submission" date="2016-06" db="UniProtKB">
        <authorList>
            <consortium name="WormBaseParasite"/>
        </authorList>
    </citation>
    <scope>IDENTIFICATION</scope>
</reference>
<dbReference type="Proteomes" id="UP000279833">
    <property type="component" value="Unassembled WGS sequence"/>
</dbReference>
<evidence type="ECO:0000313" key="3">
    <source>
        <dbReference type="WBParaSite" id="SCUD_0000023201-mRNA-1"/>
    </source>
</evidence>
<gene>
    <name evidence="1" type="ORF">SCUD_LOCUS233</name>
</gene>
<dbReference type="EMBL" id="UZAK01000135">
    <property type="protein sequence ID" value="VDO60320.1"/>
    <property type="molecule type" value="Genomic_DNA"/>
</dbReference>
<proteinExistence type="predicted"/>
<name>A0A183JC26_9TREM</name>
<accession>A0A183JC26</accession>
<organism evidence="3">
    <name type="scientific">Schistosoma curassoni</name>
    <dbReference type="NCBI Taxonomy" id="6186"/>
    <lineage>
        <taxon>Eukaryota</taxon>
        <taxon>Metazoa</taxon>
        <taxon>Spiralia</taxon>
        <taxon>Lophotrochozoa</taxon>
        <taxon>Platyhelminthes</taxon>
        <taxon>Trematoda</taxon>
        <taxon>Digenea</taxon>
        <taxon>Strigeidida</taxon>
        <taxon>Schistosomatoidea</taxon>
        <taxon>Schistosomatidae</taxon>
        <taxon>Schistosoma</taxon>
    </lineage>
</organism>
<protein>
    <submittedName>
        <fullName evidence="1 3">Uncharacterized protein</fullName>
    </submittedName>
</protein>